<evidence type="ECO:0000313" key="1">
    <source>
        <dbReference type="EMBL" id="KKL06068.1"/>
    </source>
</evidence>
<organism evidence="1">
    <name type="scientific">marine sediment metagenome</name>
    <dbReference type="NCBI Taxonomy" id="412755"/>
    <lineage>
        <taxon>unclassified sequences</taxon>
        <taxon>metagenomes</taxon>
        <taxon>ecological metagenomes</taxon>
    </lineage>
</organism>
<dbReference type="AlphaFoldDB" id="A0A0F9D1T7"/>
<comment type="caution">
    <text evidence="1">The sequence shown here is derived from an EMBL/GenBank/DDBJ whole genome shotgun (WGS) entry which is preliminary data.</text>
</comment>
<dbReference type="EMBL" id="LAZR01043863">
    <property type="protein sequence ID" value="KKL06068.1"/>
    <property type="molecule type" value="Genomic_DNA"/>
</dbReference>
<sequence>MYTNVAYETFLKGMETILRGEFKSNAAVYI</sequence>
<gene>
    <name evidence="1" type="ORF">LCGC14_2599710</name>
</gene>
<feature type="non-terminal residue" evidence="1">
    <location>
        <position position="30"/>
    </location>
</feature>
<name>A0A0F9D1T7_9ZZZZ</name>
<proteinExistence type="predicted"/>
<protein>
    <submittedName>
        <fullName evidence="1">Uncharacterized protein</fullName>
    </submittedName>
</protein>
<reference evidence="1" key="1">
    <citation type="journal article" date="2015" name="Nature">
        <title>Complex archaea that bridge the gap between prokaryotes and eukaryotes.</title>
        <authorList>
            <person name="Spang A."/>
            <person name="Saw J.H."/>
            <person name="Jorgensen S.L."/>
            <person name="Zaremba-Niedzwiedzka K."/>
            <person name="Martijn J."/>
            <person name="Lind A.E."/>
            <person name="van Eijk R."/>
            <person name="Schleper C."/>
            <person name="Guy L."/>
            <person name="Ettema T.J."/>
        </authorList>
    </citation>
    <scope>NUCLEOTIDE SEQUENCE</scope>
</reference>
<accession>A0A0F9D1T7</accession>